<name>A0ABX7NE07_9BACT</name>
<proteinExistence type="predicted"/>
<keyword evidence="2" id="KW-1185">Reference proteome</keyword>
<evidence type="ECO:0000313" key="2">
    <source>
        <dbReference type="Proteomes" id="UP000663090"/>
    </source>
</evidence>
<dbReference type="Pfam" id="PF13365">
    <property type="entry name" value="Trypsin_2"/>
    <property type="match status" value="1"/>
</dbReference>
<gene>
    <name evidence="1" type="ORF">JY572_13690</name>
</gene>
<reference evidence="1 2" key="1">
    <citation type="submission" date="2021-02" db="EMBL/GenBank/DDBJ databases">
        <title>De Novo genome assembly of isolated myxobacteria.</title>
        <authorList>
            <person name="Stevens D.C."/>
        </authorList>
    </citation>
    <scope>NUCLEOTIDE SEQUENCE [LARGE SCALE GENOMIC DNA]</scope>
    <source>
        <strain evidence="1 2">SCHIC003</strain>
    </source>
</reference>
<organism evidence="1 2">
    <name type="scientific">Myxococcus landrumensis</name>
    <dbReference type="NCBI Taxonomy" id="2813577"/>
    <lineage>
        <taxon>Bacteria</taxon>
        <taxon>Pseudomonadati</taxon>
        <taxon>Myxococcota</taxon>
        <taxon>Myxococcia</taxon>
        <taxon>Myxococcales</taxon>
        <taxon>Cystobacterineae</taxon>
        <taxon>Myxococcaceae</taxon>
        <taxon>Myxococcus</taxon>
    </lineage>
</organism>
<dbReference type="Proteomes" id="UP000663090">
    <property type="component" value="Chromosome"/>
</dbReference>
<dbReference type="PROSITE" id="PS51257">
    <property type="entry name" value="PROKAR_LIPOPROTEIN"/>
    <property type="match status" value="1"/>
</dbReference>
<sequence>MVHKPLGSVITPWGLGLMGTALLGILACGGDPVPEEPPVCGESPQRVKVTGYVQCGRTLDFTPVNSYRGEFADVVAQEDAVVLIGGSCTGTLIQASAGPVVLTAGHCVARGDRPLVVFNHEESPDGTDLITEGTVIEQALEPDYALIQLDVLPNVTPIPLTLETSERLAIIQHPRGRPKVIAEGRFAGSCNRLVYYSDLDTLVGSSGAGVLNRRGHLLGVHTDGDCQENGRGTNRGWTAETIVEASAYLQDTDLVGR</sequence>
<evidence type="ECO:0000313" key="1">
    <source>
        <dbReference type="EMBL" id="QSQ17037.1"/>
    </source>
</evidence>
<dbReference type="InterPro" id="IPR043504">
    <property type="entry name" value="Peptidase_S1_PA_chymotrypsin"/>
</dbReference>
<protein>
    <submittedName>
        <fullName evidence="1">Trypsin-like peptidase domain-containing protein</fullName>
    </submittedName>
</protein>
<dbReference type="Gene3D" id="2.40.10.10">
    <property type="entry name" value="Trypsin-like serine proteases"/>
    <property type="match status" value="2"/>
</dbReference>
<dbReference type="InterPro" id="IPR009003">
    <property type="entry name" value="Peptidase_S1_PA"/>
</dbReference>
<dbReference type="SUPFAM" id="SSF50494">
    <property type="entry name" value="Trypsin-like serine proteases"/>
    <property type="match status" value="1"/>
</dbReference>
<dbReference type="RefSeq" id="WP_206718673.1">
    <property type="nucleotide sequence ID" value="NZ_CP071091.1"/>
</dbReference>
<accession>A0ABX7NE07</accession>
<dbReference type="EMBL" id="CP071091">
    <property type="protein sequence ID" value="QSQ17037.1"/>
    <property type="molecule type" value="Genomic_DNA"/>
</dbReference>